<dbReference type="InterPro" id="IPR013747">
    <property type="entry name" value="ACP_syn_III_C"/>
</dbReference>
<feature type="domain" description="Beta-ketoacyl-[acyl-carrier-protein] synthase III C-terminal" evidence="3">
    <location>
        <begin position="292"/>
        <end position="338"/>
    </location>
</feature>
<dbReference type="Proteomes" id="UP001500897">
    <property type="component" value="Unassembled WGS sequence"/>
</dbReference>
<dbReference type="PANTHER" id="PTHR34069:SF2">
    <property type="entry name" value="BETA-KETOACYL-[ACYL-CARRIER-PROTEIN] SYNTHASE III"/>
    <property type="match status" value="1"/>
</dbReference>
<organism evidence="4 5">
    <name type="scientific">Kitasatospora saccharophila</name>
    <dbReference type="NCBI Taxonomy" id="407973"/>
    <lineage>
        <taxon>Bacteria</taxon>
        <taxon>Bacillati</taxon>
        <taxon>Actinomycetota</taxon>
        <taxon>Actinomycetes</taxon>
        <taxon>Kitasatosporales</taxon>
        <taxon>Streptomycetaceae</taxon>
        <taxon>Kitasatospora</taxon>
    </lineage>
</organism>
<evidence type="ECO:0000256" key="1">
    <source>
        <dbReference type="ARBA" id="ARBA00022679"/>
    </source>
</evidence>
<dbReference type="PANTHER" id="PTHR34069">
    <property type="entry name" value="3-OXOACYL-[ACYL-CARRIER-PROTEIN] SYNTHASE 3"/>
    <property type="match status" value="1"/>
</dbReference>
<dbReference type="InterPro" id="IPR016039">
    <property type="entry name" value="Thiolase-like"/>
</dbReference>
<keyword evidence="2" id="KW-0012">Acyltransferase</keyword>
<dbReference type="CDD" id="cd00827">
    <property type="entry name" value="init_cond_enzymes"/>
    <property type="match status" value="1"/>
</dbReference>
<keyword evidence="5" id="KW-1185">Reference proteome</keyword>
<dbReference type="Pfam" id="PF08541">
    <property type="entry name" value="ACP_syn_III_C"/>
    <property type="match status" value="1"/>
</dbReference>
<evidence type="ECO:0000256" key="2">
    <source>
        <dbReference type="ARBA" id="ARBA00023315"/>
    </source>
</evidence>
<name>A0ABN2XVW2_9ACTN</name>
<evidence type="ECO:0000313" key="4">
    <source>
        <dbReference type="EMBL" id="GAA2116391.1"/>
    </source>
</evidence>
<dbReference type="SUPFAM" id="SSF53901">
    <property type="entry name" value="Thiolase-like"/>
    <property type="match status" value="2"/>
</dbReference>
<protein>
    <recommendedName>
        <fullName evidence="3">Beta-ketoacyl-[acyl-carrier-protein] synthase III C-terminal domain-containing protein</fullName>
    </recommendedName>
</protein>
<proteinExistence type="predicted"/>
<dbReference type="Gene3D" id="3.40.47.10">
    <property type="match status" value="2"/>
</dbReference>
<keyword evidence="1" id="KW-0808">Transferase</keyword>
<accession>A0ABN2XVW2</accession>
<reference evidence="4 5" key="1">
    <citation type="journal article" date="2019" name="Int. J. Syst. Evol. Microbiol.">
        <title>The Global Catalogue of Microorganisms (GCM) 10K type strain sequencing project: providing services to taxonomists for standard genome sequencing and annotation.</title>
        <authorList>
            <consortium name="The Broad Institute Genomics Platform"/>
            <consortium name="The Broad Institute Genome Sequencing Center for Infectious Disease"/>
            <person name="Wu L."/>
            <person name="Ma J."/>
        </authorList>
    </citation>
    <scope>NUCLEOTIDE SEQUENCE [LARGE SCALE GENOMIC DNA]</scope>
    <source>
        <strain evidence="4 5">JCM 14559</strain>
    </source>
</reference>
<dbReference type="EMBL" id="BAAANS010000054">
    <property type="protein sequence ID" value="GAA2116391.1"/>
    <property type="molecule type" value="Genomic_DNA"/>
</dbReference>
<gene>
    <name evidence="4" type="ORF">GCM10009759_61950</name>
</gene>
<comment type="caution">
    <text evidence="4">The sequence shown here is derived from an EMBL/GenBank/DDBJ whole genome shotgun (WGS) entry which is preliminary data.</text>
</comment>
<evidence type="ECO:0000259" key="3">
    <source>
        <dbReference type="Pfam" id="PF08541"/>
    </source>
</evidence>
<evidence type="ECO:0000313" key="5">
    <source>
        <dbReference type="Proteomes" id="UP001500897"/>
    </source>
</evidence>
<sequence length="340" mass="34876">MRFDAVYLSAPATVLGEGLHTREQAVADALISAQDAERYGYRGLPTATAAPVELAERAARRTLAEAGLPAADLGALLHAWTHHQGHEFWSPAHYLADRLGAAAAVPLGIQQMCNGGLTAVDRAARDLAVDPGAGPALVTTADCFPAPGFDRWGGDYGVAYGDGATSVLVDRVPHAGAVRLLSVATVAVAALEGMHRGNAPFTPAPVSGTKTLLPRVSKKEFRALRPELDFGPVACRAVVDVVGRALADARVAPDDARLRAAGLPRLARHVMDGPYRLAFLAACSAPVVDLGGDTGHLGAGDAVANLADLLATGAAGPGELLVLLSAGAGFTWSAAVVEVM</sequence>
<dbReference type="RefSeq" id="WP_344556922.1">
    <property type="nucleotide sequence ID" value="NZ_BAAANS010000054.1"/>
</dbReference>